<protein>
    <submittedName>
        <fullName evidence="12">Acyltransferase</fullName>
    </submittedName>
</protein>
<sequence length="681" mass="72380">MVQNTTRFAHRPALDGVRAFAVAAVLVYHGGVAAVPGGFIGVDAFFVLSGFLITSLLLAEIAGTGRVRLAAFWGRRARRLLPALLLMLAVVVPASRFLLAPGDLPPVRGDALAALLYVANWRMIFRGSDYFAQTATPTPLQHTWSLGIEEQFYLVWPLVVLAVLVGVAGFRRSGGRRQRGGAPDGQPSERRRWVLFAGCVAGGAASTVLCWLLYAPTDSSRAYYGTDTRAVALLTGCALAVLLAHRMPAVTAGRHRRGGGRRIEHPLLGTAAVLAVLGLCWAASHATGSTDWQYHAGFAAIAVAVAVIIAHAVLSPGSPTAWVLSRPPMVALGRISYGVYLWHWPVFVFCSAGRLGFAGIGLFAVRCAITLAVSIASYVLVEQPIRRGRLVPRGSRLAPAGVLAGMALVAVVVLGATASLPGGGPARATGGGGEPVLVPSRSPAPVAPVRRPGRTPGGEPRIDFFGDSVSWTLGTYLPPHPGLAVHVRALEGCGIATLPDIRELDSPHTNYPGCTRWASRWRSGVTADDPDVSVILLDRWELMDRRLNGRYQHVGQPEYDAYLTSQLTTAVRVVGARGAAVVLLTAPYTHRAESPDGSLYGEDQPARVNAWNALLRTVAAARHATVLDLNHVLCPDGKFTWSIRGVQVRSDGLHLTPQGDQQIVAPWLLPRLSAIADGTGR</sequence>
<feature type="transmembrane region" description="Helical" evidence="9">
    <location>
        <begin position="266"/>
        <end position="286"/>
    </location>
</feature>
<feature type="compositionally biased region" description="Gly residues" evidence="8">
    <location>
        <begin position="425"/>
        <end position="434"/>
    </location>
</feature>
<evidence type="ECO:0000313" key="12">
    <source>
        <dbReference type="EMBL" id="BCJ26070.1"/>
    </source>
</evidence>
<proteinExistence type="predicted"/>
<feature type="transmembrane region" description="Helical" evidence="9">
    <location>
        <begin position="363"/>
        <end position="381"/>
    </location>
</feature>
<dbReference type="GO" id="GO:0016747">
    <property type="term" value="F:acyltransferase activity, transferring groups other than amino-acyl groups"/>
    <property type="evidence" value="ECO:0007669"/>
    <property type="project" value="InterPro"/>
</dbReference>
<feature type="transmembrane region" description="Helical" evidence="9">
    <location>
        <begin position="292"/>
        <end position="314"/>
    </location>
</feature>
<feature type="transmembrane region" description="Helical" evidence="9">
    <location>
        <begin position="37"/>
        <end position="59"/>
    </location>
</feature>
<evidence type="ECO:0000256" key="8">
    <source>
        <dbReference type="SAM" id="MobiDB-lite"/>
    </source>
</evidence>
<comment type="subcellular location">
    <subcellularLocation>
        <location evidence="1">Cell membrane</location>
        <topology evidence="1">Multi-pass membrane protein</topology>
    </subcellularLocation>
</comment>
<gene>
    <name evidence="12" type="ORF">Asera_01780</name>
</gene>
<keyword evidence="3" id="KW-0808">Transferase</keyword>
<evidence type="ECO:0000256" key="4">
    <source>
        <dbReference type="ARBA" id="ARBA00022692"/>
    </source>
</evidence>
<dbReference type="KEGG" id="aser:Asera_01780"/>
<feature type="transmembrane region" description="Helical" evidence="9">
    <location>
        <begin position="226"/>
        <end position="245"/>
    </location>
</feature>
<dbReference type="InterPro" id="IPR002656">
    <property type="entry name" value="Acyl_transf_3_dom"/>
</dbReference>
<dbReference type="InterPro" id="IPR050879">
    <property type="entry name" value="Acyltransferase_3"/>
</dbReference>
<evidence type="ECO:0000256" key="1">
    <source>
        <dbReference type="ARBA" id="ARBA00004651"/>
    </source>
</evidence>
<evidence type="ECO:0000256" key="9">
    <source>
        <dbReference type="SAM" id="Phobius"/>
    </source>
</evidence>
<evidence type="ECO:0000313" key="13">
    <source>
        <dbReference type="Proteomes" id="UP000680750"/>
    </source>
</evidence>
<accession>A0A810KSN3</accession>
<name>A0A810KSN3_9ACTN</name>
<keyword evidence="2" id="KW-1003">Cell membrane</keyword>
<dbReference type="PANTHER" id="PTHR23028">
    <property type="entry name" value="ACETYLTRANSFERASE"/>
    <property type="match status" value="1"/>
</dbReference>
<keyword evidence="4 9" id="KW-0812">Transmembrane</keyword>
<keyword evidence="7 12" id="KW-0012">Acyltransferase</keyword>
<evidence type="ECO:0000256" key="2">
    <source>
        <dbReference type="ARBA" id="ARBA00022475"/>
    </source>
</evidence>
<keyword evidence="13" id="KW-1185">Reference proteome</keyword>
<dbReference type="RefSeq" id="WP_084130983.1">
    <property type="nucleotide sequence ID" value="NZ_AP023354.1"/>
</dbReference>
<dbReference type="OrthoDB" id="3404679at2"/>
<feature type="compositionally biased region" description="Low complexity" evidence="8">
    <location>
        <begin position="435"/>
        <end position="450"/>
    </location>
</feature>
<feature type="transmembrane region" description="Helical" evidence="9">
    <location>
        <begin position="80"/>
        <end position="99"/>
    </location>
</feature>
<evidence type="ECO:0000256" key="5">
    <source>
        <dbReference type="ARBA" id="ARBA00022989"/>
    </source>
</evidence>
<evidence type="ECO:0000259" key="11">
    <source>
        <dbReference type="Pfam" id="PF19040"/>
    </source>
</evidence>
<keyword evidence="5 9" id="KW-1133">Transmembrane helix</keyword>
<evidence type="ECO:0000256" key="7">
    <source>
        <dbReference type="ARBA" id="ARBA00023315"/>
    </source>
</evidence>
<feature type="transmembrane region" description="Helical" evidence="9">
    <location>
        <begin position="402"/>
        <end position="420"/>
    </location>
</feature>
<dbReference type="Pfam" id="PF01757">
    <property type="entry name" value="Acyl_transf_3"/>
    <property type="match status" value="1"/>
</dbReference>
<dbReference type="Proteomes" id="UP000680750">
    <property type="component" value="Chromosome"/>
</dbReference>
<feature type="region of interest" description="Disordered" evidence="8">
    <location>
        <begin position="425"/>
        <end position="461"/>
    </location>
</feature>
<evidence type="ECO:0000256" key="3">
    <source>
        <dbReference type="ARBA" id="ARBA00022679"/>
    </source>
</evidence>
<evidence type="ECO:0000259" key="10">
    <source>
        <dbReference type="Pfam" id="PF01757"/>
    </source>
</evidence>
<dbReference type="GO" id="GO:0005886">
    <property type="term" value="C:plasma membrane"/>
    <property type="evidence" value="ECO:0007669"/>
    <property type="project" value="UniProtKB-SubCell"/>
</dbReference>
<feature type="transmembrane region" description="Helical" evidence="9">
    <location>
        <begin position="12"/>
        <end position="31"/>
    </location>
</feature>
<dbReference type="GO" id="GO:0009103">
    <property type="term" value="P:lipopolysaccharide biosynthetic process"/>
    <property type="evidence" value="ECO:0007669"/>
    <property type="project" value="TreeGrafter"/>
</dbReference>
<dbReference type="Gene3D" id="3.40.50.1110">
    <property type="entry name" value="SGNH hydrolase"/>
    <property type="match status" value="1"/>
</dbReference>
<feature type="domain" description="SGNH" evidence="11">
    <location>
        <begin position="459"/>
        <end position="665"/>
    </location>
</feature>
<dbReference type="Pfam" id="PF19040">
    <property type="entry name" value="SGNH"/>
    <property type="match status" value="1"/>
</dbReference>
<keyword evidence="6 9" id="KW-0472">Membrane</keyword>
<feature type="transmembrane region" description="Helical" evidence="9">
    <location>
        <begin position="193"/>
        <end position="214"/>
    </location>
</feature>
<organism evidence="12 13">
    <name type="scientific">Actinocatenispora sera</name>
    <dbReference type="NCBI Taxonomy" id="390989"/>
    <lineage>
        <taxon>Bacteria</taxon>
        <taxon>Bacillati</taxon>
        <taxon>Actinomycetota</taxon>
        <taxon>Actinomycetes</taxon>
        <taxon>Micromonosporales</taxon>
        <taxon>Micromonosporaceae</taxon>
        <taxon>Actinocatenispora</taxon>
    </lineage>
</organism>
<dbReference type="SUPFAM" id="SSF52266">
    <property type="entry name" value="SGNH hydrolase"/>
    <property type="match status" value="1"/>
</dbReference>
<dbReference type="AlphaFoldDB" id="A0A810KSN3"/>
<dbReference type="InterPro" id="IPR043968">
    <property type="entry name" value="SGNH"/>
</dbReference>
<dbReference type="InterPro" id="IPR036514">
    <property type="entry name" value="SGNH_hydro_sf"/>
</dbReference>
<dbReference type="EMBL" id="AP023354">
    <property type="protein sequence ID" value="BCJ26070.1"/>
    <property type="molecule type" value="Genomic_DNA"/>
</dbReference>
<feature type="transmembrane region" description="Helical" evidence="9">
    <location>
        <begin position="153"/>
        <end position="172"/>
    </location>
</feature>
<dbReference type="PANTHER" id="PTHR23028:SF53">
    <property type="entry name" value="ACYL_TRANSF_3 DOMAIN-CONTAINING PROTEIN"/>
    <property type="match status" value="1"/>
</dbReference>
<feature type="domain" description="Acyltransferase 3" evidence="10">
    <location>
        <begin position="12"/>
        <end position="378"/>
    </location>
</feature>
<evidence type="ECO:0000256" key="6">
    <source>
        <dbReference type="ARBA" id="ARBA00023136"/>
    </source>
</evidence>
<reference evidence="12" key="1">
    <citation type="submission" date="2020-08" db="EMBL/GenBank/DDBJ databases">
        <title>Whole genome shotgun sequence of Actinocatenispora sera NBRC 101916.</title>
        <authorList>
            <person name="Komaki H."/>
            <person name="Tamura T."/>
        </authorList>
    </citation>
    <scope>NUCLEOTIDE SEQUENCE</scope>
    <source>
        <strain evidence="12">NBRC 101916</strain>
    </source>
</reference>